<name>A0A232EJX4_9HYME</name>
<organism evidence="1 2">
    <name type="scientific">Trichomalopsis sarcophagae</name>
    <dbReference type="NCBI Taxonomy" id="543379"/>
    <lineage>
        <taxon>Eukaryota</taxon>
        <taxon>Metazoa</taxon>
        <taxon>Ecdysozoa</taxon>
        <taxon>Arthropoda</taxon>
        <taxon>Hexapoda</taxon>
        <taxon>Insecta</taxon>
        <taxon>Pterygota</taxon>
        <taxon>Neoptera</taxon>
        <taxon>Endopterygota</taxon>
        <taxon>Hymenoptera</taxon>
        <taxon>Apocrita</taxon>
        <taxon>Proctotrupomorpha</taxon>
        <taxon>Chalcidoidea</taxon>
        <taxon>Pteromalidae</taxon>
        <taxon>Pteromalinae</taxon>
        <taxon>Trichomalopsis</taxon>
    </lineage>
</organism>
<dbReference type="EMBL" id="NNAY01003917">
    <property type="protein sequence ID" value="OXU18656.1"/>
    <property type="molecule type" value="Genomic_DNA"/>
</dbReference>
<proteinExistence type="predicted"/>
<sequence length="138" mass="15681">MVPLVGHKGANSQDIRYLSQRCADLTNAHNTAWQEAQVIQQRLLTHNERFADVVGQNRILEKKIENNRTELIKLIDSKTRSLGNPGNERMGSHVKIDLPIYSGAPFEQPIRFINSLFSKPFVASHPTRGNMYEIESEP</sequence>
<reference evidence="1 2" key="1">
    <citation type="journal article" date="2017" name="Curr. Biol.">
        <title>The Evolution of Venom by Co-option of Single-Copy Genes.</title>
        <authorList>
            <person name="Martinson E.O."/>
            <person name="Mrinalini"/>
            <person name="Kelkar Y.D."/>
            <person name="Chang C.H."/>
            <person name="Werren J.H."/>
        </authorList>
    </citation>
    <scope>NUCLEOTIDE SEQUENCE [LARGE SCALE GENOMIC DNA]</scope>
    <source>
        <strain evidence="1 2">Alberta</strain>
        <tissue evidence="1">Whole body</tissue>
    </source>
</reference>
<dbReference type="Proteomes" id="UP000215335">
    <property type="component" value="Unassembled WGS sequence"/>
</dbReference>
<evidence type="ECO:0000313" key="2">
    <source>
        <dbReference type="Proteomes" id="UP000215335"/>
    </source>
</evidence>
<dbReference type="STRING" id="543379.A0A232EJX4"/>
<gene>
    <name evidence="1" type="ORF">TSAR_012727</name>
</gene>
<dbReference type="AlphaFoldDB" id="A0A232EJX4"/>
<accession>A0A232EJX4</accession>
<protein>
    <submittedName>
        <fullName evidence="1">Uncharacterized protein</fullName>
    </submittedName>
</protein>
<keyword evidence="2" id="KW-1185">Reference proteome</keyword>
<comment type="caution">
    <text evidence="1">The sequence shown here is derived from an EMBL/GenBank/DDBJ whole genome shotgun (WGS) entry which is preliminary data.</text>
</comment>
<evidence type="ECO:0000313" key="1">
    <source>
        <dbReference type="EMBL" id="OXU18656.1"/>
    </source>
</evidence>